<dbReference type="GO" id="GO:0004557">
    <property type="term" value="F:alpha-galactosidase activity"/>
    <property type="evidence" value="ECO:0007669"/>
    <property type="project" value="TreeGrafter"/>
</dbReference>
<dbReference type="GO" id="GO:0016139">
    <property type="term" value="P:glycoside catabolic process"/>
    <property type="evidence" value="ECO:0007669"/>
    <property type="project" value="TreeGrafter"/>
</dbReference>
<feature type="domain" description="Alpha galactosidase A C-terminal" evidence="12">
    <location>
        <begin position="311"/>
        <end position="393"/>
    </location>
</feature>
<evidence type="ECO:0000256" key="6">
    <source>
        <dbReference type="ARBA" id="ARBA00023157"/>
    </source>
</evidence>
<keyword evidence="8" id="KW-0458">Lysosome</keyword>
<comment type="subcellular location">
    <subcellularLocation>
        <location evidence="1">Lysosome</location>
    </subcellularLocation>
</comment>
<name>A0A6F9DLX5_9ASCI</name>
<evidence type="ECO:0000256" key="8">
    <source>
        <dbReference type="ARBA" id="ARBA00023228"/>
    </source>
</evidence>
<dbReference type="PRINTS" id="PR00740">
    <property type="entry name" value="GLHYDRLASE27"/>
</dbReference>
<dbReference type="GO" id="GO:0009311">
    <property type="term" value="P:oligosaccharide metabolic process"/>
    <property type="evidence" value="ECO:0007669"/>
    <property type="project" value="TreeGrafter"/>
</dbReference>
<organism evidence="13">
    <name type="scientific">Phallusia mammillata</name>
    <dbReference type="NCBI Taxonomy" id="59560"/>
    <lineage>
        <taxon>Eukaryota</taxon>
        <taxon>Metazoa</taxon>
        <taxon>Chordata</taxon>
        <taxon>Tunicata</taxon>
        <taxon>Ascidiacea</taxon>
        <taxon>Phlebobranchia</taxon>
        <taxon>Ascidiidae</taxon>
        <taxon>Phallusia</taxon>
    </lineage>
</organism>
<dbReference type="EMBL" id="LR788329">
    <property type="protein sequence ID" value="CAB3264191.1"/>
    <property type="molecule type" value="mRNA"/>
</dbReference>
<dbReference type="EC" id="3.2.1.-" evidence="10"/>
<feature type="signal peptide" evidence="11">
    <location>
        <begin position="1"/>
        <end position="17"/>
    </location>
</feature>
<evidence type="ECO:0000256" key="9">
    <source>
        <dbReference type="ARBA" id="ARBA00023295"/>
    </source>
</evidence>
<dbReference type="InterPro" id="IPR000111">
    <property type="entry name" value="Glyco_hydro_27/36_CS"/>
</dbReference>
<dbReference type="GO" id="GO:0005764">
    <property type="term" value="C:lysosome"/>
    <property type="evidence" value="ECO:0007669"/>
    <property type="project" value="UniProtKB-SubCell"/>
</dbReference>
<evidence type="ECO:0000259" key="12">
    <source>
        <dbReference type="Pfam" id="PF17450"/>
    </source>
</evidence>
<dbReference type="SUPFAM" id="SSF51445">
    <property type="entry name" value="(Trans)glycosidases"/>
    <property type="match status" value="1"/>
</dbReference>
<dbReference type="PROSITE" id="PS00512">
    <property type="entry name" value="ALPHA_GALACTOSIDASE"/>
    <property type="match status" value="1"/>
</dbReference>
<keyword evidence="11" id="KW-0732">Signal</keyword>
<evidence type="ECO:0000313" key="13">
    <source>
        <dbReference type="EMBL" id="CAB3264191.1"/>
    </source>
</evidence>
<proteinExistence type="evidence at transcript level"/>
<evidence type="ECO:0000256" key="4">
    <source>
        <dbReference type="ARBA" id="ARBA00022801"/>
    </source>
</evidence>
<dbReference type="PANTHER" id="PTHR11452">
    <property type="entry name" value="ALPHA-GALACTOSIDASE/ALPHA-N-ACETYLGALACTOSAMINIDASE"/>
    <property type="match status" value="1"/>
</dbReference>
<sequence>MKLIIVILFACLAGANCMNNGVARTPPMGWLAWERFRCITDCHSFPESCISEKLFMDMADRLDKDGWKDVGYMYVNIDDCWMAKERDATGRLYGDPERFPNGIKALADYVHGKGLKLGIYEDYGKLTCGGYPGSQGHEETDANTFAEWGIDMLKFDGCYSNDSSKAVGYPLMSEALNKTGRPMVYSCSWPAYEGGLPPKVNYTELGEICNLWRNYGDIQDSWDDIVNIIEWWATNQNVLVPAAGPGKWNDPDMLIVGDYSLSVDQSMAQFGMWAILAAPLFMSNDLRDIKPEFVQILQNKEVIAVSQDPMGIQGKRWLNKDKIQTWSRPLQNGQYAVAVLSTRTDGTPYNHSFSLSQLGIPSGAYDLLDLFPKKSMGKFLSKDQISVMVNPNGIVMMRATPVKFAVPLFDIEEWEEYEIFDTL</sequence>
<dbReference type="Pfam" id="PF17450">
    <property type="entry name" value="Melibiase_2_C"/>
    <property type="match status" value="1"/>
</dbReference>
<dbReference type="Pfam" id="PF16499">
    <property type="entry name" value="Melibiase_2"/>
    <property type="match status" value="1"/>
</dbReference>
<gene>
    <name evidence="13" type="primary">Naga</name>
</gene>
<keyword evidence="5" id="KW-0443">Lipid metabolism</keyword>
<comment type="subunit">
    <text evidence="3 10">Homodimer.</text>
</comment>
<dbReference type="Gene3D" id="2.60.40.1180">
    <property type="entry name" value="Golgi alpha-mannosidase II"/>
    <property type="match status" value="1"/>
</dbReference>
<dbReference type="InterPro" id="IPR017853">
    <property type="entry name" value="GH"/>
</dbReference>
<reference evidence="13" key="1">
    <citation type="submission" date="2020-04" db="EMBL/GenBank/DDBJ databases">
        <authorList>
            <person name="Neveu A P."/>
        </authorList>
    </citation>
    <scope>NUCLEOTIDE SEQUENCE</scope>
    <source>
        <tissue evidence="13">Whole embryo</tissue>
    </source>
</reference>
<dbReference type="FunFam" id="3.20.20.70:FF:000070">
    <property type="entry name" value="Alpha-galactosidase"/>
    <property type="match status" value="1"/>
</dbReference>
<comment type="similarity">
    <text evidence="2 10">Belongs to the glycosyl hydrolase 27 family.</text>
</comment>
<keyword evidence="6 10" id="KW-1015">Disulfide bond</keyword>
<evidence type="ECO:0000256" key="5">
    <source>
        <dbReference type="ARBA" id="ARBA00023098"/>
    </source>
</evidence>
<dbReference type="InterPro" id="IPR035373">
    <property type="entry name" value="Melibiase/NAGA_C"/>
</dbReference>
<dbReference type="GO" id="GO:0016020">
    <property type="term" value="C:membrane"/>
    <property type="evidence" value="ECO:0007669"/>
    <property type="project" value="GOC"/>
</dbReference>
<keyword evidence="9 10" id="KW-0326">Glycosidase</keyword>
<dbReference type="InterPro" id="IPR002241">
    <property type="entry name" value="Glyco_hydro_27"/>
</dbReference>
<evidence type="ECO:0000256" key="10">
    <source>
        <dbReference type="RuleBase" id="RU361168"/>
    </source>
</evidence>
<feature type="chain" id="PRO_5026011213" description="Alpha-galactosidase" evidence="11">
    <location>
        <begin position="18"/>
        <end position="423"/>
    </location>
</feature>
<accession>A0A6F9DLX5</accession>
<protein>
    <recommendedName>
        <fullName evidence="10">Alpha-galactosidase</fullName>
        <ecNumber evidence="10">3.2.1.-</ecNumber>
    </recommendedName>
</protein>
<dbReference type="GO" id="GO:0019377">
    <property type="term" value="P:glycolipid catabolic process"/>
    <property type="evidence" value="ECO:0007669"/>
    <property type="project" value="UniProtKB-ARBA"/>
</dbReference>
<evidence type="ECO:0000256" key="3">
    <source>
        <dbReference type="ARBA" id="ARBA00011738"/>
    </source>
</evidence>
<dbReference type="PANTHER" id="PTHR11452:SF83">
    <property type="entry name" value="ALPHA-GALACTOSIDASE"/>
    <property type="match status" value="1"/>
</dbReference>
<dbReference type="SUPFAM" id="SSF51011">
    <property type="entry name" value="Glycosyl hydrolase domain"/>
    <property type="match status" value="1"/>
</dbReference>
<keyword evidence="7" id="KW-0325">Glycoprotein</keyword>
<evidence type="ECO:0000256" key="1">
    <source>
        <dbReference type="ARBA" id="ARBA00004371"/>
    </source>
</evidence>
<evidence type="ECO:0000256" key="11">
    <source>
        <dbReference type="SAM" id="SignalP"/>
    </source>
</evidence>
<dbReference type="AlphaFoldDB" id="A0A6F9DLX5"/>
<dbReference type="CDD" id="cd14792">
    <property type="entry name" value="GH27"/>
    <property type="match status" value="1"/>
</dbReference>
<dbReference type="InterPro" id="IPR013780">
    <property type="entry name" value="Glyco_hydro_b"/>
</dbReference>
<keyword evidence="4 10" id="KW-0378">Hydrolase</keyword>
<evidence type="ECO:0000256" key="7">
    <source>
        <dbReference type="ARBA" id="ARBA00023180"/>
    </source>
</evidence>
<evidence type="ECO:0000256" key="2">
    <source>
        <dbReference type="ARBA" id="ARBA00009743"/>
    </source>
</evidence>
<dbReference type="Gene3D" id="3.20.20.70">
    <property type="entry name" value="Aldolase class I"/>
    <property type="match status" value="1"/>
</dbReference>
<dbReference type="InterPro" id="IPR013785">
    <property type="entry name" value="Aldolase_TIM"/>
</dbReference>